<keyword evidence="1 8" id="KW-0004">4Fe-4S</keyword>
<keyword evidence="5 8" id="KW-0411">Iron-sulfur</keyword>
<dbReference type="Proteomes" id="UP000737555">
    <property type="component" value="Unassembled WGS sequence"/>
</dbReference>
<feature type="binding site" evidence="8">
    <location>
        <position position="20"/>
    </location>
    <ligand>
        <name>[4Fe-4S] cluster</name>
        <dbReference type="ChEBI" id="CHEBI:49883"/>
    </ligand>
</feature>
<evidence type="ECO:0000313" key="11">
    <source>
        <dbReference type="Proteomes" id="UP000737555"/>
    </source>
</evidence>
<dbReference type="InterPro" id="IPR011005">
    <property type="entry name" value="Dihydropteroate_synth-like_sf"/>
</dbReference>
<comment type="caution">
    <text evidence="10">The sequence shown here is derived from an EMBL/GenBank/DDBJ whole genome shotgun (WGS) entry which is preliminary data.</text>
</comment>
<evidence type="ECO:0000256" key="6">
    <source>
        <dbReference type="ARBA" id="ARBA00023285"/>
    </source>
</evidence>
<evidence type="ECO:0000256" key="3">
    <source>
        <dbReference type="ARBA" id="ARBA00022994"/>
    </source>
</evidence>
<evidence type="ECO:0000256" key="4">
    <source>
        <dbReference type="ARBA" id="ARBA00023004"/>
    </source>
</evidence>
<dbReference type="PANTHER" id="PTHR36214:SF3">
    <property type="entry name" value="ACETYL-COA DECARBONYLASE_SYNTHASE COMPLEX SUBUNIT GAMMA"/>
    <property type="match status" value="1"/>
</dbReference>
<feature type="domain" description="4Fe-4S" evidence="9">
    <location>
        <begin position="1"/>
        <end position="59"/>
    </location>
</feature>
<evidence type="ECO:0000259" key="9">
    <source>
        <dbReference type="PROSITE" id="PS51656"/>
    </source>
</evidence>
<keyword evidence="6" id="KW-0170">Cobalt</keyword>
<protein>
    <submittedName>
        <fullName evidence="10">Acetyl-CoA decarbonylase/synthase complex subunit gamma</fullName>
    </submittedName>
</protein>
<dbReference type="GO" id="GO:0046356">
    <property type="term" value="P:acetyl-CoA catabolic process"/>
    <property type="evidence" value="ECO:0007669"/>
    <property type="project" value="InterPro"/>
</dbReference>
<feature type="binding site" evidence="7">
    <location>
        <position position="431"/>
    </location>
    <ligand>
        <name>5-methoxybenzimidazolylcob(I)amide</name>
        <dbReference type="ChEBI" id="CHEBI:157765"/>
    </ligand>
</feature>
<dbReference type="Pfam" id="PF04060">
    <property type="entry name" value="FeS"/>
    <property type="match status" value="1"/>
</dbReference>
<keyword evidence="3" id="KW-0484">Methanogenesis</keyword>
<dbReference type="GO" id="GO:0015948">
    <property type="term" value="P:methanogenesis"/>
    <property type="evidence" value="ECO:0007669"/>
    <property type="project" value="UniProtKB-KW"/>
</dbReference>
<feature type="binding site" evidence="7">
    <location>
        <begin position="368"/>
        <end position="371"/>
    </location>
    <ligand>
        <name>5-methoxybenzimidazolylcob(I)amide</name>
        <dbReference type="ChEBI" id="CHEBI:157765"/>
    </ligand>
</feature>
<dbReference type="Gene3D" id="3.20.20.20">
    <property type="entry name" value="Dihydropteroate synthase-like"/>
    <property type="match status" value="1"/>
</dbReference>
<dbReference type="InterPro" id="IPR007202">
    <property type="entry name" value="4Fe-4S_dom"/>
</dbReference>
<dbReference type="InterPro" id="IPR016218">
    <property type="entry name" value="AcylCoA_decarb/synth_gsu"/>
</dbReference>
<dbReference type="EMBL" id="JABMJE010000075">
    <property type="protein sequence ID" value="NQS78320.1"/>
    <property type="molecule type" value="Genomic_DNA"/>
</dbReference>
<organism evidence="10 11">
    <name type="scientific">Methanoculleus bourgensis</name>
    <dbReference type="NCBI Taxonomy" id="83986"/>
    <lineage>
        <taxon>Archaea</taxon>
        <taxon>Methanobacteriati</taxon>
        <taxon>Methanobacteriota</taxon>
        <taxon>Stenosarchaea group</taxon>
        <taxon>Methanomicrobia</taxon>
        <taxon>Methanomicrobiales</taxon>
        <taxon>Methanomicrobiaceae</taxon>
        <taxon>Methanoculleus</taxon>
    </lineage>
</organism>
<name>A0A8T7H6W8_9EURY</name>
<dbReference type="AlphaFoldDB" id="A0A8T7H6W8"/>
<reference evidence="10" key="1">
    <citation type="submission" date="2020-05" db="EMBL/GenBank/DDBJ databases">
        <title>The first insight into the ecology of ammonia-tolerant syntrophic propionate oxidizing bacteria.</title>
        <authorList>
            <person name="Singh A."/>
            <person name="Schnurer A."/>
            <person name="Westerholm M."/>
        </authorList>
    </citation>
    <scope>NUCLEOTIDE SEQUENCE</scope>
    <source>
        <strain evidence="10">MAG54</strain>
    </source>
</reference>
<feature type="binding site" evidence="8">
    <location>
        <position position="17"/>
    </location>
    <ligand>
        <name>[4Fe-4S] cluster</name>
        <dbReference type="ChEBI" id="CHEBI:49883"/>
    </ligand>
</feature>
<dbReference type="Gene3D" id="3.40.50.11600">
    <property type="match status" value="1"/>
</dbReference>
<proteinExistence type="predicted"/>
<evidence type="ECO:0000256" key="8">
    <source>
        <dbReference type="PIRSR" id="PIRSR000376-2"/>
    </source>
</evidence>
<evidence type="ECO:0000256" key="1">
    <source>
        <dbReference type="ARBA" id="ARBA00022485"/>
    </source>
</evidence>
<evidence type="ECO:0000313" key="10">
    <source>
        <dbReference type="EMBL" id="NQS78320.1"/>
    </source>
</evidence>
<dbReference type="PIRSF" id="PIRSF000376">
    <property type="entry name" value="AcCoA_decarb_gamma"/>
    <property type="match status" value="1"/>
</dbReference>
<dbReference type="PROSITE" id="PS51656">
    <property type="entry name" value="4FE4S"/>
    <property type="match status" value="1"/>
</dbReference>
<dbReference type="Pfam" id="PF03599">
    <property type="entry name" value="CdhD"/>
    <property type="match status" value="1"/>
</dbReference>
<accession>A0A8T7H6W8</accession>
<evidence type="ECO:0000256" key="2">
    <source>
        <dbReference type="ARBA" id="ARBA00022723"/>
    </source>
</evidence>
<gene>
    <name evidence="10" type="ORF">HQQ74_06385</name>
</gene>
<dbReference type="GO" id="GO:0051539">
    <property type="term" value="F:4 iron, 4 sulfur cluster binding"/>
    <property type="evidence" value="ECO:0007669"/>
    <property type="project" value="UniProtKB-KW"/>
</dbReference>
<dbReference type="SUPFAM" id="SSF51717">
    <property type="entry name" value="Dihydropteroate synthetase-like"/>
    <property type="match status" value="1"/>
</dbReference>
<dbReference type="InterPro" id="IPR016041">
    <property type="entry name" value="Ac-CoA_synth_d_su_TIM-brl"/>
</dbReference>
<dbReference type="PANTHER" id="PTHR36214">
    <property type="match status" value="1"/>
</dbReference>
<dbReference type="GO" id="GO:0005506">
    <property type="term" value="F:iron ion binding"/>
    <property type="evidence" value="ECO:0007669"/>
    <property type="project" value="InterPro"/>
</dbReference>
<keyword evidence="4 8" id="KW-0408">Iron</keyword>
<evidence type="ECO:0000256" key="7">
    <source>
        <dbReference type="PIRSR" id="PIRSR000376-1"/>
    </source>
</evidence>
<dbReference type="InterPro" id="IPR051069">
    <property type="entry name" value="ACDS_complex_subunit"/>
</dbReference>
<feature type="binding site" evidence="8">
    <location>
        <position position="25"/>
    </location>
    <ligand>
        <name>[4Fe-4S] cluster</name>
        <dbReference type="ChEBI" id="CHEBI:49883"/>
    </ligand>
</feature>
<feature type="binding site" evidence="8">
    <location>
        <position position="42"/>
    </location>
    <ligand>
        <name>[4Fe-4S] cluster</name>
        <dbReference type="ChEBI" id="CHEBI:49883"/>
    </ligand>
</feature>
<keyword evidence="2 8" id="KW-0479">Metal-binding</keyword>
<dbReference type="GO" id="GO:0008168">
    <property type="term" value="F:methyltransferase activity"/>
    <property type="evidence" value="ECO:0007669"/>
    <property type="project" value="InterPro"/>
</dbReference>
<feature type="binding site" evidence="7">
    <location>
        <position position="338"/>
    </location>
    <ligand>
        <name>5-methoxybenzimidazolylcob(I)amide</name>
        <dbReference type="ChEBI" id="CHEBI:157765"/>
    </ligand>
</feature>
<evidence type="ECO:0000256" key="5">
    <source>
        <dbReference type="ARBA" id="ARBA00023014"/>
    </source>
</evidence>
<feature type="binding site" evidence="7">
    <location>
        <position position="344"/>
    </location>
    <ligand>
        <name>5-methoxybenzimidazolylcob(I)amide</name>
        <dbReference type="ChEBI" id="CHEBI:157765"/>
    </ligand>
</feature>
<sequence length="444" mass="47199">MAMKALDIYKLLPKTNCKKCGYPTCLAFAMKLATGKAEVEACPDLDSGTKTLLGGATRPPVRLVQVGVGERSVAVGEEFVLFRHEKTFYHPPGIMVQVSDTWPEEQVRSIVETVRERVVHRVGMDLVLTGVAVRDESGSPDRFAETVALAGGGSALPLVLIASDPVSHEAALAVAGHYQPLVHAATEENRQDIVALAKRYGCPLAVRAADPAGLTALAGNCADAGVSDLMLDPAPRSLRDYIAAATEIRKAAIGRTEPALGYPIFLDTTPLGETDAALAAGILKYAGIIVVPPLPSASVEAALTLRQNIYTDPQKPIQVTPGLYPVNEPGRGAPVLLTVNFSLTYFTLLGYLEASRIPSYLFVVDTEGLSVLTAVAGGKLTETLVADSLRNFRAPELVNHRLLIIPGYAAPLSGKIEDATGWKVMVGPRDAAELAGYLEKEWVV</sequence>
<dbReference type="NCBIfam" id="NF003195">
    <property type="entry name" value="PRK04165.1"/>
    <property type="match status" value="1"/>
</dbReference>